<keyword evidence="3" id="KW-1185">Reference proteome</keyword>
<evidence type="ECO:0000313" key="2">
    <source>
        <dbReference type="EnsemblPlants" id="ONIVA03G25190.1"/>
    </source>
</evidence>
<dbReference type="EnsemblPlants" id="ONIVA03G25190.1">
    <property type="protein sequence ID" value="ONIVA03G25190.1"/>
    <property type="gene ID" value="ONIVA03G25190"/>
</dbReference>
<name>A0A0E0GPS4_ORYNI</name>
<feature type="compositionally biased region" description="Basic residues" evidence="1">
    <location>
        <begin position="21"/>
        <end position="38"/>
    </location>
</feature>
<feature type="region of interest" description="Disordered" evidence="1">
    <location>
        <begin position="1"/>
        <end position="64"/>
    </location>
</feature>
<reference evidence="2" key="2">
    <citation type="submission" date="2018-04" db="EMBL/GenBank/DDBJ databases">
        <title>OnivRS2 (Oryza nivara Reference Sequence Version 2).</title>
        <authorList>
            <person name="Zhang J."/>
            <person name="Kudrna D."/>
            <person name="Lee S."/>
            <person name="Talag J."/>
            <person name="Rajasekar S."/>
            <person name="Welchert J."/>
            <person name="Hsing Y.-I."/>
            <person name="Wing R.A."/>
        </authorList>
    </citation>
    <scope>NUCLEOTIDE SEQUENCE [LARGE SCALE GENOMIC DNA]</scope>
    <source>
        <strain evidence="2">SL10</strain>
    </source>
</reference>
<protein>
    <submittedName>
        <fullName evidence="2">Uncharacterized protein</fullName>
    </submittedName>
</protein>
<organism evidence="2">
    <name type="scientific">Oryza nivara</name>
    <name type="common">Indian wild rice</name>
    <name type="synonym">Oryza sativa f. spontanea</name>
    <dbReference type="NCBI Taxonomy" id="4536"/>
    <lineage>
        <taxon>Eukaryota</taxon>
        <taxon>Viridiplantae</taxon>
        <taxon>Streptophyta</taxon>
        <taxon>Embryophyta</taxon>
        <taxon>Tracheophyta</taxon>
        <taxon>Spermatophyta</taxon>
        <taxon>Magnoliopsida</taxon>
        <taxon>Liliopsida</taxon>
        <taxon>Poales</taxon>
        <taxon>Poaceae</taxon>
        <taxon>BOP clade</taxon>
        <taxon>Oryzoideae</taxon>
        <taxon>Oryzeae</taxon>
        <taxon>Oryzinae</taxon>
        <taxon>Oryza</taxon>
    </lineage>
</organism>
<accession>A0A0E0GPS4</accession>
<evidence type="ECO:0000256" key="1">
    <source>
        <dbReference type="SAM" id="MobiDB-lite"/>
    </source>
</evidence>
<dbReference type="Proteomes" id="UP000006591">
    <property type="component" value="Chromosome 3"/>
</dbReference>
<dbReference type="AlphaFoldDB" id="A0A0E0GPS4"/>
<dbReference type="Gramene" id="ONIVA03G25190.1">
    <property type="protein sequence ID" value="ONIVA03G25190.1"/>
    <property type="gene ID" value="ONIVA03G25190"/>
</dbReference>
<evidence type="ECO:0000313" key="3">
    <source>
        <dbReference type="Proteomes" id="UP000006591"/>
    </source>
</evidence>
<reference evidence="2" key="1">
    <citation type="submission" date="2015-04" db="UniProtKB">
        <authorList>
            <consortium name="EnsemblPlants"/>
        </authorList>
    </citation>
    <scope>IDENTIFICATION</scope>
    <source>
        <strain evidence="2">SL10</strain>
    </source>
</reference>
<dbReference type="HOGENOM" id="CLU_2871542_0_0_1"/>
<proteinExistence type="predicted"/>
<sequence>MDLAGSAAPEQVPLPCPSARMKPRRRRSCGRAAARPRRREGETSAGEVVASRSPVVEGYKRKRF</sequence>